<reference evidence="2" key="1">
    <citation type="submission" date="2016-10" db="EMBL/GenBank/DDBJ databases">
        <authorList>
            <person name="Benchimol M."/>
            <person name="Almeida L.G."/>
            <person name="Vasconcelos A.T."/>
            <person name="Perreira-Neves A."/>
            <person name="Rosa I.A."/>
            <person name="Tasca T."/>
            <person name="Bogo M.R."/>
            <person name="de Souza W."/>
        </authorList>
    </citation>
    <scope>NUCLEOTIDE SEQUENCE [LARGE SCALE GENOMIC DNA]</scope>
    <source>
        <strain evidence="2">K</strain>
    </source>
</reference>
<dbReference type="EMBL" id="MLAK01001050">
    <property type="protein sequence ID" value="OHS98511.1"/>
    <property type="molecule type" value="Genomic_DNA"/>
</dbReference>
<dbReference type="VEuPathDB" id="TrichDB:TRFO_35041"/>
<keyword evidence="1" id="KW-0472">Membrane</keyword>
<dbReference type="RefSeq" id="XP_068351648.1">
    <property type="nucleotide sequence ID" value="XM_068510018.1"/>
</dbReference>
<sequence length="487" mass="54818">MLAFLFTFTSAYWQTMHIDEPVATRIREDDLLIGTKNGTVARLNKLTGEIYWRSQISKIQAIEMIQMIAIVGREHYYYVFDRDSGLLLNQYRHSVRHMTEIDCLNNTIVIRNATHLASYELETLNWMIDFTDSEPGLNITDDYIICGHSKLNLTDGSRIGDGSYQYEPVDLRFTNTLIELYKDGEFQWNISQPLFGADFLLQFSNFLIVLKNETHLIVFNSVKSQVVFTYEAKILGATRVDKVIFFSTPEGVFKLNKQFQVEKYVKRVNKGEIINQTININDKTFLLPNYCHEVCSASDVNGAIVVSHCDIDDRLQVSVFNSNGNIKHHSHSNRALFGTCWMNEGIAFVSYTKNGREPKSYIAQFPILTPMDQHPVETSSLVVAASSDVLFLDNGNQITFSGLTKTPGFRDILMAGVSPTVGSYTGIKKVGAEFGSIFIQTSTDILMPAGASEDSLPMGLITMSVTTVLAIYLVVSAHTSKKDAFWK</sequence>
<dbReference type="AlphaFoldDB" id="A0A1J4JJI8"/>
<proteinExistence type="predicted"/>
<dbReference type="SUPFAM" id="SSF50998">
    <property type="entry name" value="Quinoprotein alcohol dehydrogenase-like"/>
    <property type="match status" value="1"/>
</dbReference>
<evidence type="ECO:0008006" key="4">
    <source>
        <dbReference type="Google" id="ProtNLM"/>
    </source>
</evidence>
<organism evidence="2 3">
    <name type="scientific">Tritrichomonas foetus</name>
    <dbReference type="NCBI Taxonomy" id="1144522"/>
    <lineage>
        <taxon>Eukaryota</taxon>
        <taxon>Metamonada</taxon>
        <taxon>Parabasalia</taxon>
        <taxon>Tritrichomonadida</taxon>
        <taxon>Tritrichomonadidae</taxon>
        <taxon>Tritrichomonas</taxon>
    </lineage>
</organism>
<gene>
    <name evidence="2" type="ORF">TRFO_35041</name>
</gene>
<keyword evidence="3" id="KW-1185">Reference proteome</keyword>
<name>A0A1J4JJI8_9EUKA</name>
<keyword evidence="1" id="KW-1133">Transmembrane helix</keyword>
<dbReference type="Proteomes" id="UP000179807">
    <property type="component" value="Unassembled WGS sequence"/>
</dbReference>
<comment type="caution">
    <text evidence="2">The sequence shown here is derived from an EMBL/GenBank/DDBJ whole genome shotgun (WGS) entry which is preliminary data.</text>
</comment>
<dbReference type="GeneID" id="94844722"/>
<evidence type="ECO:0000313" key="2">
    <source>
        <dbReference type="EMBL" id="OHS98511.1"/>
    </source>
</evidence>
<dbReference type="InterPro" id="IPR011047">
    <property type="entry name" value="Quinoprotein_ADH-like_sf"/>
</dbReference>
<keyword evidence="1" id="KW-0812">Transmembrane</keyword>
<accession>A0A1J4JJI8</accession>
<feature type="transmembrane region" description="Helical" evidence="1">
    <location>
        <begin position="456"/>
        <end position="475"/>
    </location>
</feature>
<evidence type="ECO:0000313" key="3">
    <source>
        <dbReference type="Proteomes" id="UP000179807"/>
    </source>
</evidence>
<dbReference type="OrthoDB" id="10580738at2759"/>
<evidence type="ECO:0000256" key="1">
    <source>
        <dbReference type="SAM" id="Phobius"/>
    </source>
</evidence>
<protein>
    <recommendedName>
        <fullName evidence="4">ER membrane protein complex subunit 1</fullName>
    </recommendedName>
</protein>